<evidence type="ECO:0000256" key="4">
    <source>
        <dbReference type="ARBA" id="ARBA00022840"/>
    </source>
</evidence>
<dbReference type="InterPro" id="IPR009010">
    <property type="entry name" value="Asp_de-COase-like_dom_sf"/>
</dbReference>
<dbReference type="Gene3D" id="3.40.50.300">
    <property type="entry name" value="P-loop containing nucleotide triphosphate hydrolases"/>
    <property type="match status" value="2"/>
</dbReference>
<dbReference type="STRING" id="436308.Nmar_0011"/>
<dbReference type="SMART" id="SM01073">
    <property type="entry name" value="CDC48_N"/>
    <property type="match status" value="1"/>
</dbReference>
<feature type="domain" description="CDC48" evidence="6">
    <location>
        <begin position="102"/>
        <end position="167"/>
    </location>
</feature>
<dbReference type="GO" id="GO:0016887">
    <property type="term" value="F:ATP hydrolysis activity"/>
    <property type="evidence" value="ECO:0000318"/>
    <property type="project" value="GO_Central"/>
</dbReference>
<dbReference type="PANTHER" id="PTHR23077:SF171">
    <property type="entry name" value="NUCLEAR VALOSIN-CONTAINING PROTEIN-LIKE"/>
    <property type="match status" value="1"/>
</dbReference>
<dbReference type="FunFam" id="3.40.50.300:FF:000018">
    <property type="entry name" value="Cell division control 48"/>
    <property type="match status" value="1"/>
</dbReference>
<protein>
    <submittedName>
        <fullName evidence="8">AAA family ATPase, CDC48 subfamily</fullName>
        <ecNumber evidence="8">3.6.4.6</ecNumber>
    </submittedName>
</protein>
<dbReference type="InterPro" id="IPR003593">
    <property type="entry name" value="AAA+_ATPase"/>
</dbReference>
<dbReference type="Pfam" id="PF02359">
    <property type="entry name" value="CDC48_N"/>
    <property type="match status" value="1"/>
</dbReference>
<dbReference type="GO" id="GO:0005737">
    <property type="term" value="C:cytoplasm"/>
    <property type="evidence" value="ECO:0007669"/>
    <property type="project" value="UniProtKB-ARBA"/>
</dbReference>
<keyword evidence="9" id="KW-1185">Reference proteome</keyword>
<dbReference type="InParanoid" id="A9A502"/>
<dbReference type="RefSeq" id="WP_012214398.1">
    <property type="nucleotide sequence ID" value="NC_010085.1"/>
</dbReference>
<evidence type="ECO:0000256" key="3">
    <source>
        <dbReference type="ARBA" id="ARBA00022741"/>
    </source>
</evidence>
<dbReference type="InterPro" id="IPR041569">
    <property type="entry name" value="AAA_lid_3"/>
</dbReference>
<dbReference type="InterPro" id="IPR005938">
    <property type="entry name" value="AAA_ATPase_CDC48"/>
</dbReference>
<gene>
    <name evidence="8" type="ordered locus">Nmar_0011</name>
</gene>
<sequence length="713" mass="78837">MSEIILKVDEIPQQHVGRGRAIIDPKIIEDNKWNTGQILELTYNKKTHVKLWPGNPEEYGTGIIKIDGMARQNIGAGIGDKISLKSVEAANAEQIVLSPTEKISAEGLQEYMTYNYLNHVFTTGDTLSLNTQMGGRVQFIVTSTKPSKPVIVTENTIFKLGTMTKSVDASVPRITYDELGGLKNEVQKIREMVELPMRHPELFDKIGVEAPKGVLLYGPPGTGKTLLAKAVAGETNAHFISLSGPEIMGKYYGESEEKIREIFNQAEENSPSIIFIDEIDSIAPKRDEVSGEVEKRIVSQLLTLMDGMKSRGKVVVIAATNRPDSIDPALRRPGRFDREIEIGIPDDEGRFEILSIHTRGMPIDEKVDLKQISKTTHGFVGADLEVLSKEAAMRSLRRILPEIDLDEDKISAEILQKIEITSEDFRDALKEVRPSALREVQVQIPNVSWDDVGGLDELKEELREAVEWPIKHKEAFDYVDVETPKGILLHGPPGTGKTLIAKALAKMTESNFISIKGPELLSKWVGESEKGVREIFRKARQAAPCIIFLDEVDALVPRRGSGGSESHVTESVVSQILTEIDGLEELHNVLIVGATNRLDIVDDALLRPGRFDRIIEVPNPDAKGRRNIFEIHTKKKPLASDVDIAKLVELTDGFSGAEIAAVANRAAIAALKKYVSGKAQNVKDIKISQQELVDAIDKVKPRKKEIPLAQSIK</sequence>
<dbReference type="Proteomes" id="UP000000792">
    <property type="component" value="Chromosome"/>
</dbReference>
<dbReference type="InterPro" id="IPR003959">
    <property type="entry name" value="ATPase_AAA_core"/>
</dbReference>
<dbReference type="InterPro" id="IPR004201">
    <property type="entry name" value="Cdc48_dom2"/>
</dbReference>
<dbReference type="AlphaFoldDB" id="A9A502"/>
<evidence type="ECO:0000259" key="5">
    <source>
        <dbReference type="SMART" id="SM00382"/>
    </source>
</evidence>
<evidence type="ECO:0000313" key="9">
    <source>
        <dbReference type="Proteomes" id="UP000000792"/>
    </source>
</evidence>
<dbReference type="FunFam" id="3.40.50.300:FF:000012">
    <property type="entry name" value="Transitional endoplasmic reticulum ATPase"/>
    <property type="match status" value="1"/>
</dbReference>
<dbReference type="Pfam" id="PF02933">
    <property type="entry name" value="CDC48_2"/>
    <property type="match status" value="1"/>
</dbReference>
<dbReference type="Gene3D" id="3.10.330.10">
    <property type="match status" value="1"/>
</dbReference>
<dbReference type="HOGENOM" id="CLU_000688_12_2_2"/>
<evidence type="ECO:0000259" key="6">
    <source>
        <dbReference type="SMART" id="SM01072"/>
    </source>
</evidence>
<feature type="domain" description="CDC48 N-terminal subdomain" evidence="7">
    <location>
        <begin position="5"/>
        <end position="89"/>
    </location>
</feature>
<evidence type="ECO:0000313" key="8">
    <source>
        <dbReference type="EMBL" id="ABX11911.1"/>
    </source>
</evidence>
<dbReference type="GeneID" id="5773582"/>
<dbReference type="EC" id="3.6.4.6" evidence="8"/>
<dbReference type="GO" id="GO:0005524">
    <property type="term" value="F:ATP binding"/>
    <property type="evidence" value="ECO:0007669"/>
    <property type="project" value="UniProtKB-KW"/>
</dbReference>
<keyword evidence="4" id="KW-0067">ATP-binding</keyword>
<dbReference type="SUPFAM" id="SSF54585">
    <property type="entry name" value="Cdc48 domain 2-like"/>
    <property type="match status" value="1"/>
</dbReference>
<dbReference type="InterPro" id="IPR050168">
    <property type="entry name" value="AAA_ATPase_domain"/>
</dbReference>
<evidence type="ECO:0000256" key="2">
    <source>
        <dbReference type="ARBA" id="ARBA00022737"/>
    </source>
</evidence>
<dbReference type="SMART" id="SM01072">
    <property type="entry name" value="CDC48_2"/>
    <property type="match status" value="1"/>
</dbReference>
<dbReference type="KEGG" id="nmr:Nmar_0011"/>
<dbReference type="OrthoDB" id="77269at2157"/>
<dbReference type="eggNOG" id="arCOG01308">
    <property type="taxonomic scope" value="Archaea"/>
</dbReference>
<dbReference type="Gene3D" id="2.40.40.20">
    <property type="match status" value="1"/>
</dbReference>
<dbReference type="FunFam" id="1.10.8.60:FF:000057">
    <property type="entry name" value="AAA family ATPase, CDC48 subfamily"/>
    <property type="match status" value="1"/>
</dbReference>
<dbReference type="InterPro" id="IPR029067">
    <property type="entry name" value="CDC48_domain_2-like_sf"/>
</dbReference>
<dbReference type="PANTHER" id="PTHR23077">
    <property type="entry name" value="AAA-FAMILY ATPASE"/>
    <property type="match status" value="1"/>
</dbReference>
<evidence type="ECO:0000259" key="7">
    <source>
        <dbReference type="SMART" id="SM01073"/>
    </source>
</evidence>
<dbReference type="Pfam" id="PF00004">
    <property type="entry name" value="AAA"/>
    <property type="match status" value="2"/>
</dbReference>
<dbReference type="InterPro" id="IPR003960">
    <property type="entry name" value="ATPase_AAA_CS"/>
</dbReference>
<dbReference type="PROSITE" id="PS00674">
    <property type="entry name" value="AAA"/>
    <property type="match status" value="2"/>
</dbReference>
<feature type="domain" description="AAA+ ATPase" evidence="5">
    <location>
        <begin position="210"/>
        <end position="346"/>
    </location>
</feature>
<keyword evidence="2" id="KW-0677">Repeat</keyword>
<dbReference type="CDD" id="cd19511">
    <property type="entry name" value="RecA-like_CDC48_r2-like"/>
    <property type="match status" value="1"/>
</dbReference>
<reference evidence="8 9" key="1">
    <citation type="journal article" date="2010" name="Proc. Natl. Acad. Sci. U.S.A.">
        <title>Nitrosopumilus maritimus genome reveals unique mechanisms for nitrification and autotrophy in globally distributed marine crenarchaea.</title>
        <authorList>
            <person name="Walker C.B."/>
            <person name="de la Torre J.R."/>
            <person name="Klotz M.G."/>
            <person name="Urakawa H."/>
            <person name="Pinel N."/>
            <person name="Arp D.J."/>
            <person name="Brochier-Armanet C."/>
            <person name="Chain P.S."/>
            <person name="Chan P.P."/>
            <person name="Gollabgir A."/>
            <person name="Hemp J."/>
            <person name="Hugler M."/>
            <person name="Karr E.A."/>
            <person name="Konneke M."/>
            <person name="Shin M."/>
            <person name="Lawton T.J."/>
            <person name="Lowe T."/>
            <person name="Martens-Habbena W."/>
            <person name="Sayavedra-Soto L.A."/>
            <person name="Lang D."/>
            <person name="Sievert S.M."/>
            <person name="Rosenzweig A.C."/>
            <person name="Manning G."/>
            <person name="Stahl D.A."/>
        </authorList>
    </citation>
    <scope>NUCLEOTIDE SEQUENCE [LARGE SCALE GENOMIC DNA]</scope>
    <source>
        <strain evidence="8 9">SCM1</strain>
    </source>
</reference>
<organism evidence="8 9">
    <name type="scientific">Nitrosopumilus maritimus (strain SCM1)</name>
    <dbReference type="NCBI Taxonomy" id="436308"/>
    <lineage>
        <taxon>Archaea</taxon>
        <taxon>Nitrososphaerota</taxon>
        <taxon>Nitrososphaeria</taxon>
        <taxon>Nitrosopumilales</taxon>
        <taxon>Nitrosopumilaceae</taxon>
        <taxon>Nitrosopumilus</taxon>
    </lineage>
</organism>
<evidence type="ECO:0000256" key="1">
    <source>
        <dbReference type="ARBA" id="ARBA00009833"/>
    </source>
</evidence>
<feature type="domain" description="AAA+ ATPase" evidence="5">
    <location>
        <begin position="483"/>
        <end position="621"/>
    </location>
</feature>
<name>A9A502_NITMS</name>
<keyword evidence="3" id="KW-0547">Nucleotide-binding</keyword>
<dbReference type="InterPro" id="IPR003338">
    <property type="entry name" value="CDC4_N-term_subdom"/>
</dbReference>
<comment type="similarity">
    <text evidence="1">Belongs to the AAA ATPase family. CDC48 subfamily.</text>
</comment>
<dbReference type="EnsemblBacteria" id="ABX11911">
    <property type="protein sequence ID" value="ABX11911"/>
    <property type="gene ID" value="Nmar_0011"/>
</dbReference>
<dbReference type="SUPFAM" id="SSF52540">
    <property type="entry name" value="P-loop containing nucleoside triphosphate hydrolases"/>
    <property type="match status" value="2"/>
</dbReference>
<dbReference type="InterPro" id="IPR027417">
    <property type="entry name" value="P-loop_NTPase"/>
</dbReference>
<dbReference type="Gene3D" id="1.10.8.60">
    <property type="match status" value="2"/>
</dbReference>
<dbReference type="NCBIfam" id="TIGR01243">
    <property type="entry name" value="CDC48"/>
    <property type="match status" value="1"/>
</dbReference>
<dbReference type="SUPFAM" id="SSF50692">
    <property type="entry name" value="ADC-like"/>
    <property type="match status" value="1"/>
</dbReference>
<dbReference type="FunFam" id="2.40.40.20:FF:000007">
    <property type="entry name" value="AAA family ATPase"/>
    <property type="match status" value="1"/>
</dbReference>
<dbReference type="PhylomeDB" id="A9A502"/>
<proteinExistence type="inferred from homology"/>
<accession>A9A502</accession>
<dbReference type="Pfam" id="PF17862">
    <property type="entry name" value="AAA_lid_3"/>
    <property type="match status" value="2"/>
</dbReference>
<dbReference type="SMART" id="SM00382">
    <property type="entry name" value="AAA"/>
    <property type="match status" value="2"/>
</dbReference>
<keyword evidence="8" id="KW-0378">Hydrolase</keyword>
<dbReference type="EMBL" id="CP000866">
    <property type="protein sequence ID" value="ABX11911.1"/>
    <property type="molecule type" value="Genomic_DNA"/>
</dbReference>